<evidence type="ECO:0000313" key="2">
    <source>
        <dbReference type="EMBL" id="BDV34284.1"/>
    </source>
</evidence>
<organism evidence="2 3">
    <name type="scientific">Methylocystis iwaonis</name>
    <dbReference type="NCBI Taxonomy" id="2885079"/>
    <lineage>
        <taxon>Bacteria</taxon>
        <taxon>Pseudomonadati</taxon>
        <taxon>Pseudomonadota</taxon>
        <taxon>Alphaproteobacteria</taxon>
        <taxon>Hyphomicrobiales</taxon>
        <taxon>Methylocystaceae</taxon>
        <taxon>Methylocystis</taxon>
    </lineage>
</organism>
<dbReference type="InterPro" id="IPR013321">
    <property type="entry name" value="Arc_rbn_hlx_hlx"/>
</dbReference>
<dbReference type="InterPro" id="IPR010985">
    <property type="entry name" value="Ribbon_hlx_hlx"/>
</dbReference>
<evidence type="ECO:0000313" key="3">
    <source>
        <dbReference type="Proteomes" id="UP001317629"/>
    </source>
</evidence>
<keyword evidence="1" id="KW-0175">Coiled coil</keyword>
<reference evidence="2 3" key="1">
    <citation type="journal article" date="2023" name="Int. J. Syst. Evol. Microbiol.">
        <title>Methylocystis iwaonis sp. nov., a type II methane-oxidizing bacterium from surface soil of a rice paddy field in Japan, and emended description of the genus Methylocystis (ex Whittenbury et al. 1970) Bowman et al. 1993.</title>
        <authorList>
            <person name="Kaise H."/>
            <person name="Sawadogo J.B."/>
            <person name="Alam M.S."/>
            <person name="Ueno C."/>
            <person name="Dianou D."/>
            <person name="Shinjo R."/>
            <person name="Asakawa S."/>
        </authorList>
    </citation>
    <scope>NUCLEOTIDE SEQUENCE [LARGE SCALE GENOMIC DNA]</scope>
    <source>
        <strain evidence="2 3">SS37A-Re</strain>
    </source>
</reference>
<feature type="coiled-coil region" evidence="1">
    <location>
        <begin position="14"/>
        <end position="49"/>
    </location>
</feature>
<accession>A0ABN6VF90</accession>
<dbReference type="Gene3D" id="1.10.1220.10">
    <property type="entry name" value="Met repressor-like"/>
    <property type="match status" value="1"/>
</dbReference>
<evidence type="ECO:0000256" key="1">
    <source>
        <dbReference type="SAM" id="Coils"/>
    </source>
</evidence>
<name>A0ABN6VF90_9HYPH</name>
<dbReference type="Proteomes" id="UP001317629">
    <property type="component" value="Chromosome"/>
</dbReference>
<evidence type="ECO:0008006" key="4">
    <source>
        <dbReference type="Google" id="ProtNLM"/>
    </source>
</evidence>
<dbReference type="EMBL" id="AP027142">
    <property type="protein sequence ID" value="BDV34284.1"/>
    <property type="molecule type" value="Genomic_DNA"/>
</dbReference>
<gene>
    <name evidence="2" type="ORF">SS37A_18130</name>
</gene>
<keyword evidence="3" id="KW-1185">Reference proteome</keyword>
<proteinExistence type="predicted"/>
<dbReference type="SUPFAM" id="SSF47598">
    <property type="entry name" value="Ribbon-helix-helix"/>
    <property type="match status" value="1"/>
</dbReference>
<protein>
    <recommendedName>
        <fullName evidence="4">Plasmid stability protein</fullName>
    </recommendedName>
</protein>
<sequence>MSDILLHDVSDDLRRKLEERARAHRRTLADEAERLLESALAEAESSEAEPRQRLGALLAGLFPVKYRGDDFVSLRDPTERPPPFVE</sequence>